<name>A0A9D2GRG9_9BACT</name>
<keyword evidence="7 12" id="KW-0573">Peptidoglycan synthesis</keyword>
<evidence type="ECO:0000256" key="12">
    <source>
        <dbReference type="HAMAP-Rule" id="MF_00038"/>
    </source>
</evidence>
<evidence type="ECO:0000256" key="8">
    <source>
        <dbReference type="ARBA" id="ARBA00022989"/>
    </source>
</evidence>
<keyword evidence="4 12" id="KW-0808">Transferase</keyword>
<sequence>MIYHIFEHFQYIDFPGSGIMQYISVRSILASITAIVLIMCFGKKFIKYMQRKQLGEEIRDLGLEGQLAKKGTPTMGGVIILGAILISVLLFGDLTNMYIQLLLITLVWLGGLGFVDDYIKVFRKDKEGMPGKYKILGQVILGLAVGITICVHADTDTISTLTTIPFIKNNEFDYAWLAIGSGKTKELLQVVIYVLVIIFIITAVSNGTNLTDGMDGLAAGVTAIVGAALGVLAYFSGNTIYADYLNIMYIPDSGEIVVYMSALVGALLGFLWYNSYPAQIFMGDTGSLALGGIIGVVAVLIRKELLLPILCGIFFAESLSVILQRVYFKYTKKKYGEGRRIFKMSPLHHHFQKEGVPALIRKPVRAIPEAKIVMRFWLVSIILAILTIITLKIR</sequence>
<keyword evidence="6 12" id="KW-0133">Cell shape</keyword>
<comment type="pathway">
    <text evidence="12">Cell wall biogenesis; peptidoglycan biosynthesis.</text>
</comment>
<dbReference type="PROSITE" id="PS01348">
    <property type="entry name" value="MRAY_2"/>
    <property type="match status" value="1"/>
</dbReference>
<evidence type="ECO:0000256" key="6">
    <source>
        <dbReference type="ARBA" id="ARBA00022960"/>
    </source>
</evidence>
<comment type="similarity">
    <text evidence="2 12">Belongs to the glycosyltransferase 4 family. MraY subfamily.</text>
</comment>
<dbReference type="AlphaFoldDB" id="A0A9D2GRG9"/>
<dbReference type="GO" id="GO:0005886">
    <property type="term" value="C:plasma membrane"/>
    <property type="evidence" value="ECO:0007669"/>
    <property type="project" value="UniProtKB-SubCell"/>
</dbReference>
<feature type="transmembrane region" description="Helical" evidence="12">
    <location>
        <begin position="74"/>
        <end position="91"/>
    </location>
</feature>
<keyword evidence="11 12" id="KW-0961">Cell wall biogenesis/degradation</keyword>
<feature type="transmembrane region" description="Helical" evidence="12">
    <location>
        <begin position="307"/>
        <end position="328"/>
    </location>
</feature>
<keyword evidence="5 12" id="KW-0812">Transmembrane</keyword>
<comment type="catalytic activity">
    <reaction evidence="12">
        <text>UDP-N-acetyl-alpha-D-muramoyl-L-alanyl-gamma-D-glutamyl-meso-2,6-diaminopimeloyl-D-alanyl-D-alanine + di-trans,octa-cis-undecaprenyl phosphate = di-trans,octa-cis-undecaprenyl diphospho-N-acetyl-alpha-D-muramoyl-L-alanyl-D-glutamyl-meso-2,6-diaminopimeloyl-D-alanyl-D-alanine + UMP</text>
        <dbReference type="Rhea" id="RHEA:28386"/>
        <dbReference type="ChEBI" id="CHEBI:57865"/>
        <dbReference type="ChEBI" id="CHEBI:60392"/>
        <dbReference type="ChEBI" id="CHEBI:61386"/>
        <dbReference type="ChEBI" id="CHEBI:61387"/>
        <dbReference type="EC" id="2.7.8.13"/>
    </reaction>
</comment>
<comment type="function">
    <text evidence="12">Catalyzes the initial step of the lipid cycle reactions in the biosynthesis of the cell wall peptidoglycan: transfers peptidoglycan precursor phospho-MurNAc-pentapeptide from UDP-MurNAc-pentapeptide onto the lipid carrier undecaprenyl phosphate, yielding undecaprenyl-pyrophosphoryl-MurNAc-pentapeptide, known as lipid I.</text>
</comment>
<dbReference type="GO" id="GO:0008963">
    <property type="term" value="F:phospho-N-acetylmuramoyl-pentapeptide-transferase activity"/>
    <property type="evidence" value="ECO:0007669"/>
    <property type="project" value="UniProtKB-UniRule"/>
</dbReference>
<dbReference type="PROSITE" id="PS01347">
    <property type="entry name" value="MRAY_1"/>
    <property type="match status" value="1"/>
</dbReference>
<evidence type="ECO:0000256" key="5">
    <source>
        <dbReference type="ARBA" id="ARBA00022692"/>
    </source>
</evidence>
<dbReference type="NCBIfam" id="TIGR00445">
    <property type="entry name" value="mraY"/>
    <property type="match status" value="1"/>
</dbReference>
<feature type="binding site" evidence="14">
    <location>
        <position position="209"/>
    </location>
    <ligand>
        <name>Mg(2+)</name>
        <dbReference type="ChEBI" id="CHEBI:18420"/>
    </ligand>
</feature>
<evidence type="ECO:0000256" key="7">
    <source>
        <dbReference type="ARBA" id="ARBA00022984"/>
    </source>
</evidence>
<dbReference type="EC" id="2.7.8.13" evidence="12 13"/>
<feature type="transmembrane region" description="Helical" evidence="12">
    <location>
        <begin position="372"/>
        <end position="391"/>
    </location>
</feature>
<keyword evidence="12 14" id="KW-0460">Magnesium</keyword>
<evidence type="ECO:0000256" key="3">
    <source>
        <dbReference type="ARBA" id="ARBA00022618"/>
    </source>
</evidence>
<dbReference type="HAMAP" id="MF_00038">
    <property type="entry name" value="MraY"/>
    <property type="match status" value="1"/>
</dbReference>
<organism evidence="15 16">
    <name type="scientific">Candidatus Coprenecus stercoravium</name>
    <dbReference type="NCBI Taxonomy" id="2840735"/>
    <lineage>
        <taxon>Bacteria</taxon>
        <taxon>Pseudomonadati</taxon>
        <taxon>Bacteroidota</taxon>
        <taxon>Bacteroidia</taxon>
        <taxon>Bacteroidales</taxon>
        <taxon>Rikenellaceae</taxon>
        <taxon>Rikenellaceae incertae sedis</taxon>
        <taxon>Candidatus Coprenecus</taxon>
    </lineage>
</organism>
<evidence type="ECO:0000256" key="2">
    <source>
        <dbReference type="ARBA" id="ARBA00005583"/>
    </source>
</evidence>
<dbReference type="GO" id="GO:0071555">
    <property type="term" value="P:cell wall organization"/>
    <property type="evidence" value="ECO:0007669"/>
    <property type="project" value="UniProtKB-KW"/>
</dbReference>
<dbReference type="GO" id="GO:0051301">
    <property type="term" value="P:cell division"/>
    <property type="evidence" value="ECO:0007669"/>
    <property type="project" value="UniProtKB-KW"/>
</dbReference>
<evidence type="ECO:0000256" key="9">
    <source>
        <dbReference type="ARBA" id="ARBA00023136"/>
    </source>
</evidence>
<dbReference type="InterPro" id="IPR018480">
    <property type="entry name" value="PNAcMuramoyl-5peptid_Trfase_CS"/>
</dbReference>
<dbReference type="Pfam" id="PF00953">
    <property type="entry name" value="Glycos_transf_4"/>
    <property type="match status" value="1"/>
</dbReference>
<dbReference type="InterPro" id="IPR000715">
    <property type="entry name" value="Glycosyl_transferase_4"/>
</dbReference>
<feature type="transmembrane region" description="Helical" evidence="12">
    <location>
        <begin position="19"/>
        <end position="42"/>
    </location>
</feature>
<keyword evidence="9 12" id="KW-0472">Membrane</keyword>
<comment type="caution">
    <text evidence="15">The sequence shown here is derived from an EMBL/GenBank/DDBJ whole genome shotgun (WGS) entry which is preliminary data.</text>
</comment>
<evidence type="ECO:0000256" key="10">
    <source>
        <dbReference type="ARBA" id="ARBA00023306"/>
    </source>
</evidence>
<dbReference type="InterPro" id="IPR003524">
    <property type="entry name" value="PNAcMuramoyl-5peptid_Trfase"/>
</dbReference>
<feature type="transmembrane region" description="Helical" evidence="12">
    <location>
        <begin position="280"/>
        <end position="301"/>
    </location>
</feature>
<feature type="binding site" evidence="14">
    <location>
        <position position="284"/>
    </location>
    <ligand>
        <name>Mg(2+)</name>
        <dbReference type="ChEBI" id="CHEBI:18420"/>
    </ligand>
</feature>
<keyword evidence="3 12" id="KW-0132">Cell division</keyword>
<accession>A0A9D2GRG9</accession>
<evidence type="ECO:0000256" key="1">
    <source>
        <dbReference type="ARBA" id="ARBA00004141"/>
    </source>
</evidence>
<feature type="transmembrane region" description="Helical" evidence="12">
    <location>
        <begin position="217"/>
        <end position="236"/>
    </location>
</feature>
<dbReference type="PANTHER" id="PTHR22926:SF5">
    <property type="entry name" value="PHOSPHO-N-ACETYLMURAMOYL-PENTAPEPTIDE-TRANSFERASE HOMOLOG"/>
    <property type="match status" value="1"/>
</dbReference>
<dbReference type="CDD" id="cd06852">
    <property type="entry name" value="GT_MraY"/>
    <property type="match status" value="1"/>
</dbReference>
<dbReference type="PANTHER" id="PTHR22926">
    <property type="entry name" value="PHOSPHO-N-ACETYLMURAMOYL-PENTAPEPTIDE-TRANSFERASE"/>
    <property type="match status" value="1"/>
</dbReference>
<comment type="cofactor">
    <cofactor evidence="12 14">
        <name>Mg(2+)</name>
        <dbReference type="ChEBI" id="CHEBI:18420"/>
    </cofactor>
</comment>
<feature type="transmembrane region" description="Helical" evidence="12">
    <location>
        <begin position="256"/>
        <end position="273"/>
    </location>
</feature>
<reference evidence="15" key="2">
    <citation type="submission" date="2021-04" db="EMBL/GenBank/DDBJ databases">
        <authorList>
            <person name="Gilroy R."/>
        </authorList>
    </citation>
    <scope>NUCLEOTIDE SEQUENCE</scope>
    <source>
        <strain evidence="15">Gambia16-554</strain>
    </source>
</reference>
<evidence type="ECO:0000313" key="15">
    <source>
        <dbReference type="EMBL" id="HIZ86085.1"/>
    </source>
</evidence>
<dbReference type="GO" id="GO:0046872">
    <property type="term" value="F:metal ion binding"/>
    <property type="evidence" value="ECO:0007669"/>
    <property type="project" value="UniProtKB-KW"/>
</dbReference>
<dbReference type="EMBL" id="DXAW01000109">
    <property type="protein sequence ID" value="HIZ86085.1"/>
    <property type="molecule type" value="Genomic_DNA"/>
</dbReference>
<dbReference type="Pfam" id="PF10555">
    <property type="entry name" value="MraY_sig1"/>
    <property type="match status" value="1"/>
</dbReference>
<evidence type="ECO:0000256" key="14">
    <source>
        <dbReference type="PIRSR" id="PIRSR600715-1"/>
    </source>
</evidence>
<keyword evidence="12" id="KW-1003">Cell membrane</keyword>
<evidence type="ECO:0000256" key="11">
    <source>
        <dbReference type="ARBA" id="ARBA00023316"/>
    </source>
</evidence>
<comment type="subcellular location">
    <subcellularLocation>
        <location evidence="12">Cell membrane</location>
        <topology evidence="12">Multi-pass membrane protein</topology>
    </subcellularLocation>
    <subcellularLocation>
        <location evidence="1">Membrane</location>
        <topology evidence="1">Multi-pass membrane protein</topology>
    </subcellularLocation>
</comment>
<evidence type="ECO:0000256" key="13">
    <source>
        <dbReference type="NCBIfam" id="TIGR00445"/>
    </source>
</evidence>
<evidence type="ECO:0000256" key="4">
    <source>
        <dbReference type="ARBA" id="ARBA00022679"/>
    </source>
</evidence>
<evidence type="ECO:0000313" key="16">
    <source>
        <dbReference type="Proteomes" id="UP000824115"/>
    </source>
</evidence>
<dbReference type="Proteomes" id="UP000824115">
    <property type="component" value="Unassembled WGS sequence"/>
</dbReference>
<feature type="transmembrane region" description="Helical" evidence="12">
    <location>
        <begin position="187"/>
        <end position="205"/>
    </location>
</feature>
<reference evidence="15" key="1">
    <citation type="journal article" date="2021" name="PeerJ">
        <title>Extensive microbial diversity within the chicken gut microbiome revealed by metagenomics and culture.</title>
        <authorList>
            <person name="Gilroy R."/>
            <person name="Ravi A."/>
            <person name="Getino M."/>
            <person name="Pursley I."/>
            <person name="Horton D.L."/>
            <person name="Alikhan N.F."/>
            <person name="Baker D."/>
            <person name="Gharbi K."/>
            <person name="Hall N."/>
            <person name="Watson M."/>
            <person name="Adriaenssens E.M."/>
            <person name="Foster-Nyarko E."/>
            <person name="Jarju S."/>
            <person name="Secka A."/>
            <person name="Antonio M."/>
            <person name="Oren A."/>
            <person name="Chaudhuri R.R."/>
            <person name="La Ragione R."/>
            <person name="Hildebrand F."/>
            <person name="Pallen M.J."/>
        </authorList>
    </citation>
    <scope>NUCLEOTIDE SEQUENCE</scope>
    <source>
        <strain evidence="15">Gambia16-554</strain>
    </source>
</reference>
<gene>
    <name evidence="12 15" type="primary">mraY</name>
    <name evidence="15" type="ORF">IAC04_06315</name>
</gene>
<feature type="transmembrane region" description="Helical" evidence="12">
    <location>
        <begin position="135"/>
        <end position="155"/>
    </location>
</feature>
<feature type="transmembrane region" description="Helical" evidence="12">
    <location>
        <begin position="97"/>
        <end position="115"/>
    </location>
</feature>
<keyword evidence="8 12" id="KW-1133">Transmembrane helix</keyword>
<dbReference type="GO" id="GO:0009252">
    <property type="term" value="P:peptidoglycan biosynthetic process"/>
    <property type="evidence" value="ECO:0007669"/>
    <property type="project" value="UniProtKB-UniRule"/>
</dbReference>
<dbReference type="GO" id="GO:0008360">
    <property type="term" value="P:regulation of cell shape"/>
    <property type="evidence" value="ECO:0007669"/>
    <property type="project" value="UniProtKB-KW"/>
</dbReference>
<keyword evidence="12 14" id="KW-0479">Metal-binding</keyword>
<protein>
    <recommendedName>
        <fullName evidence="12 13">Phospho-N-acetylmuramoyl-pentapeptide-transferase</fullName>
        <ecNumber evidence="12 13">2.7.8.13</ecNumber>
    </recommendedName>
    <alternativeName>
        <fullName evidence="12">UDP-MurNAc-pentapeptide phosphotransferase</fullName>
    </alternativeName>
</protein>
<keyword evidence="10 12" id="KW-0131">Cell cycle</keyword>
<proteinExistence type="inferred from homology"/>